<keyword evidence="3" id="KW-1185">Reference proteome</keyword>
<dbReference type="Pfam" id="PF10354">
    <property type="entry name" value="BMT5-like"/>
    <property type="match status" value="1"/>
</dbReference>
<name>A0AAV1XQF6_LUPLU</name>
<evidence type="ECO:0000259" key="1">
    <source>
        <dbReference type="Pfam" id="PF10354"/>
    </source>
</evidence>
<dbReference type="EMBL" id="CAXHTB010000017">
    <property type="protein sequence ID" value="CAL0323945.1"/>
    <property type="molecule type" value="Genomic_DNA"/>
</dbReference>
<accession>A0AAV1XQF6</accession>
<gene>
    <name evidence="2" type="ORF">LLUT_LOCUS25005</name>
</gene>
<dbReference type="Proteomes" id="UP001497480">
    <property type="component" value="Unassembled WGS sequence"/>
</dbReference>
<proteinExistence type="predicted"/>
<dbReference type="GO" id="GO:0070475">
    <property type="term" value="P:rRNA base methylation"/>
    <property type="evidence" value="ECO:0007669"/>
    <property type="project" value="InterPro"/>
</dbReference>
<reference evidence="2 3" key="1">
    <citation type="submission" date="2024-03" db="EMBL/GenBank/DDBJ databases">
        <authorList>
            <person name="Martinez-Hernandez J."/>
        </authorList>
    </citation>
    <scope>NUCLEOTIDE SEQUENCE [LARGE SCALE GENOMIC DNA]</scope>
</reference>
<protein>
    <recommendedName>
        <fullName evidence="1">25S rRNA (uridine-N(3))-methyltransferase BMT5-like domain-containing protein</fullName>
    </recommendedName>
</protein>
<evidence type="ECO:0000313" key="2">
    <source>
        <dbReference type="EMBL" id="CAL0323945.1"/>
    </source>
</evidence>
<evidence type="ECO:0000313" key="3">
    <source>
        <dbReference type="Proteomes" id="UP001497480"/>
    </source>
</evidence>
<sequence>MATHYEVVFVHPNIRPLEVVFTKYNIQSFCPRRRLQYRSRLQPSQQIHVRLSHLPEPTSTIMSSCPKTTSNRSTTVAIETPFICDTMKEKCTINYNNSLDKILLVGEGDFSFALSLARKFGSAKNMFATSLDSRGSIRI</sequence>
<dbReference type="InterPro" id="IPR019446">
    <property type="entry name" value="BMT5-like"/>
</dbReference>
<dbReference type="GO" id="GO:0070042">
    <property type="term" value="F:rRNA (uridine-N3-)-methyltransferase activity"/>
    <property type="evidence" value="ECO:0007669"/>
    <property type="project" value="InterPro"/>
</dbReference>
<comment type="caution">
    <text evidence="2">The sequence shown here is derived from an EMBL/GenBank/DDBJ whole genome shotgun (WGS) entry which is preliminary data.</text>
</comment>
<dbReference type="AlphaFoldDB" id="A0AAV1XQF6"/>
<feature type="domain" description="25S rRNA (uridine-N(3))-methyltransferase BMT5-like" evidence="1">
    <location>
        <begin position="103"/>
        <end position="136"/>
    </location>
</feature>
<organism evidence="2 3">
    <name type="scientific">Lupinus luteus</name>
    <name type="common">European yellow lupine</name>
    <dbReference type="NCBI Taxonomy" id="3873"/>
    <lineage>
        <taxon>Eukaryota</taxon>
        <taxon>Viridiplantae</taxon>
        <taxon>Streptophyta</taxon>
        <taxon>Embryophyta</taxon>
        <taxon>Tracheophyta</taxon>
        <taxon>Spermatophyta</taxon>
        <taxon>Magnoliopsida</taxon>
        <taxon>eudicotyledons</taxon>
        <taxon>Gunneridae</taxon>
        <taxon>Pentapetalae</taxon>
        <taxon>rosids</taxon>
        <taxon>fabids</taxon>
        <taxon>Fabales</taxon>
        <taxon>Fabaceae</taxon>
        <taxon>Papilionoideae</taxon>
        <taxon>50 kb inversion clade</taxon>
        <taxon>genistoids sensu lato</taxon>
        <taxon>core genistoids</taxon>
        <taxon>Genisteae</taxon>
        <taxon>Lupinus</taxon>
    </lineage>
</organism>